<dbReference type="EMBL" id="UYSL01021508">
    <property type="protein sequence ID" value="VDL78420.1"/>
    <property type="molecule type" value="Genomic_DNA"/>
</dbReference>
<dbReference type="Pfam" id="PF01699">
    <property type="entry name" value="Na_Ca_ex"/>
    <property type="match status" value="1"/>
</dbReference>
<reference evidence="10 11" key="2">
    <citation type="submission" date="2018-11" db="EMBL/GenBank/DDBJ databases">
        <authorList>
            <consortium name="Pathogen Informatics"/>
        </authorList>
    </citation>
    <scope>NUCLEOTIDE SEQUENCE [LARGE SCALE GENOMIC DNA]</scope>
</reference>
<dbReference type="Gene3D" id="1.20.1420.30">
    <property type="entry name" value="NCX, central ion-binding region"/>
    <property type="match status" value="1"/>
</dbReference>
<evidence type="ECO:0000256" key="7">
    <source>
        <dbReference type="ARBA" id="ARBA00023136"/>
    </source>
</evidence>
<dbReference type="WBParaSite" id="NBR_0001482501-mRNA-1">
    <property type="protein sequence ID" value="NBR_0001482501-mRNA-1"/>
    <property type="gene ID" value="NBR_0001482501"/>
</dbReference>
<evidence type="ECO:0000256" key="8">
    <source>
        <dbReference type="SAM" id="Phobius"/>
    </source>
</evidence>
<keyword evidence="5 8" id="KW-0812">Transmembrane</keyword>
<feature type="transmembrane region" description="Helical" evidence="8">
    <location>
        <begin position="39"/>
        <end position="60"/>
    </location>
</feature>
<dbReference type="PANTHER" id="PTHR12266:SF0">
    <property type="entry name" value="MITOCHONDRIAL SODIUM_CALCIUM EXCHANGER PROTEIN"/>
    <property type="match status" value="1"/>
</dbReference>
<dbReference type="GO" id="GO:0006874">
    <property type="term" value="P:intracellular calcium ion homeostasis"/>
    <property type="evidence" value="ECO:0007669"/>
    <property type="project" value="TreeGrafter"/>
</dbReference>
<evidence type="ECO:0000256" key="5">
    <source>
        <dbReference type="ARBA" id="ARBA00022692"/>
    </source>
</evidence>
<dbReference type="OMA" id="FQSTRIH"/>
<comment type="subcellular location">
    <subcellularLocation>
        <location evidence="1">Membrane</location>
        <topology evidence="1">Multi-pass membrane protein</topology>
    </subcellularLocation>
</comment>
<keyword evidence="4" id="KW-0106">Calcium</keyword>
<sequence length="95" mass="10585">MAMAAAIGGPLFNLLMGFGIPFLIAKANGRIVTIEFNATYKVLILFLAISLVTTLVACFVQRFYLRRPHAIVLILIYLAFITTIILIETQVIVWN</sequence>
<keyword evidence="4" id="KW-0109">Calcium transport</keyword>
<evidence type="ECO:0000256" key="6">
    <source>
        <dbReference type="ARBA" id="ARBA00022989"/>
    </source>
</evidence>
<dbReference type="InterPro" id="IPR044880">
    <property type="entry name" value="NCX_ion-bd_dom_sf"/>
</dbReference>
<dbReference type="InterPro" id="IPR051359">
    <property type="entry name" value="CaCA_antiporter"/>
</dbReference>
<dbReference type="GO" id="GO:0016020">
    <property type="term" value="C:membrane"/>
    <property type="evidence" value="ECO:0007669"/>
    <property type="project" value="UniProtKB-SubCell"/>
</dbReference>
<feature type="domain" description="Sodium/calcium exchanger membrane region" evidence="9">
    <location>
        <begin position="1"/>
        <end position="85"/>
    </location>
</feature>
<dbReference type="Proteomes" id="UP000271162">
    <property type="component" value="Unassembled WGS sequence"/>
</dbReference>
<evidence type="ECO:0000256" key="3">
    <source>
        <dbReference type="ARBA" id="ARBA00022449"/>
    </source>
</evidence>
<evidence type="ECO:0000259" key="9">
    <source>
        <dbReference type="Pfam" id="PF01699"/>
    </source>
</evidence>
<dbReference type="GO" id="GO:0005432">
    <property type="term" value="F:calcium:sodium antiporter activity"/>
    <property type="evidence" value="ECO:0007669"/>
    <property type="project" value="TreeGrafter"/>
</dbReference>
<evidence type="ECO:0000256" key="1">
    <source>
        <dbReference type="ARBA" id="ARBA00004141"/>
    </source>
</evidence>
<keyword evidence="6 8" id="KW-1133">Transmembrane helix</keyword>
<dbReference type="STRING" id="27835.A0A0N4YDU5"/>
<keyword evidence="11" id="KW-1185">Reference proteome</keyword>
<dbReference type="InterPro" id="IPR004837">
    <property type="entry name" value="NaCa_Exmemb"/>
</dbReference>
<evidence type="ECO:0000256" key="4">
    <source>
        <dbReference type="ARBA" id="ARBA00022568"/>
    </source>
</evidence>
<protein>
    <submittedName>
        <fullName evidence="12">Sodium/potassium/calcium exchanger 6, mitochondrial (inferred by orthology to a human protein)</fullName>
    </submittedName>
</protein>
<evidence type="ECO:0000313" key="10">
    <source>
        <dbReference type="EMBL" id="VDL78420.1"/>
    </source>
</evidence>
<keyword evidence="3" id="KW-0050">Antiport</keyword>
<evidence type="ECO:0000256" key="2">
    <source>
        <dbReference type="ARBA" id="ARBA00022448"/>
    </source>
</evidence>
<keyword evidence="4" id="KW-0406">Ion transport</keyword>
<evidence type="ECO:0000313" key="12">
    <source>
        <dbReference type="WBParaSite" id="NBR_0001482501-mRNA-1"/>
    </source>
</evidence>
<dbReference type="AlphaFoldDB" id="A0A0N4YDU5"/>
<keyword evidence="7 8" id="KW-0472">Membrane</keyword>
<proteinExistence type="predicted"/>
<reference evidence="12" key="1">
    <citation type="submission" date="2017-02" db="UniProtKB">
        <authorList>
            <consortium name="WormBaseParasite"/>
        </authorList>
    </citation>
    <scope>IDENTIFICATION</scope>
</reference>
<evidence type="ECO:0000313" key="11">
    <source>
        <dbReference type="Proteomes" id="UP000271162"/>
    </source>
</evidence>
<name>A0A0N4YDU5_NIPBR</name>
<dbReference type="PANTHER" id="PTHR12266">
    <property type="entry name" value="NA+/CA2+ K+ INDEPENDENT EXCHANGER"/>
    <property type="match status" value="1"/>
</dbReference>
<gene>
    <name evidence="10" type="ORF">NBR_LOCUS14826</name>
</gene>
<accession>A0A0N4YDU5</accession>
<keyword evidence="2" id="KW-0813">Transport</keyword>
<organism evidence="12">
    <name type="scientific">Nippostrongylus brasiliensis</name>
    <name type="common">Rat hookworm</name>
    <dbReference type="NCBI Taxonomy" id="27835"/>
    <lineage>
        <taxon>Eukaryota</taxon>
        <taxon>Metazoa</taxon>
        <taxon>Ecdysozoa</taxon>
        <taxon>Nematoda</taxon>
        <taxon>Chromadorea</taxon>
        <taxon>Rhabditida</taxon>
        <taxon>Rhabditina</taxon>
        <taxon>Rhabditomorpha</taxon>
        <taxon>Strongyloidea</taxon>
        <taxon>Heligmosomidae</taxon>
        <taxon>Nippostrongylus</taxon>
    </lineage>
</organism>
<feature type="transmembrane region" description="Helical" evidence="8">
    <location>
        <begin position="72"/>
        <end position="94"/>
    </location>
</feature>